<gene>
    <name evidence="2" type="ORF">AN936_16725</name>
</gene>
<dbReference type="SUPFAM" id="SSF48452">
    <property type="entry name" value="TPR-like"/>
    <property type="match status" value="1"/>
</dbReference>
<accession>A0A0N9V278</accession>
<reference evidence="2 3" key="1">
    <citation type="journal article" date="2015" name="Genome Announc.">
        <title>Complete Genome Sequence of Polypropylene Glycol- and Polyethylene Glycol-Degrading Sphingopyxis macrogoltabida Strain EY-1.</title>
        <authorList>
            <person name="Ohtsubo Y."/>
            <person name="Nagata Y."/>
            <person name="Numata M."/>
            <person name="Tsuchikane K."/>
            <person name="Hosoyama A."/>
            <person name="Yamazoe A."/>
            <person name="Tsuda M."/>
            <person name="Fujita N."/>
            <person name="Kawai F."/>
        </authorList>
    </citation>
    <scope>NUCLEOTIDE SEQUENCE [LARGE SCALE GENOMIC DNA]</scope>
    <source>
        <strain evidence="2 3">EY-1</strain>
    </source>
</reference>
<organism evidence="2 3">
    <name type="scientific">Sphingopyxis macrogoltabida</name>
    <name type="common">Sphingomonas macrogoltabidus</name>
    <dbReference type="NCBI Taxonomy" id="33050"/>
    <lineage>
        <taxon>Bacteria</taxon>
        <taxon>Pseudomonadati</taxon>
        <taxon>Pseudomonadota</taxon>
        <taxon>Alphaproteobacteria</taxon>
        <taxon>Sphingomonadales</taxon>
        <taxon>Sphingomonadaceae</taxon>
        <taxon>Sphingopyxis</taxon>
    </lineage>
</organism>
<sequence>MRHWIAAALAVLLTTALATPASARWLRADTNNFIIYSEGSEKSLRSFAENLQRFDATLRHRFNVPGGAEPNRLTIYLVERADEAGRLASGKSGSSIAGFYLAGSDGAFAVSNRENDEGRGTPAAQQTLFHEYAHHFMKRYVPAAFPAWFIEGFAEYVSTVDFSREGKASIGKPVYRRAYGLLEMPKIPVEQLITQRPDAMRSSGMADAYYGRSWLLTHMLYSDPNRQGQLLAYMQAINRGEEAVEAARKTFGDLGQLDKDLNRYLNRSLAYVALHEPMKVEGTIAIAPLAAAEDALIPLRLERLSAQYSPERMATVRLALQKLAVSQPGDAGTWYELAAAEWGMDKDKRDLAAARAAVDKAIALQPEHVRANVLLGRLIAVGLDEKGDYSAGAWSAVRKPIMLANRTNPDDPIPLYAYFQTFGDQGFRATDMALQGLEKAFILEPENVSIRISQAFALANQARFNEAIGLAESVAFDPHDRGQGQSLLDQVEAMRANREKTFIRTEGTEGVTD</sequence>
<proteinExistence type="predicted"/>
<evidence type="ECO:0008006" key="4">
    <source>
        <dbReference type="Google" id="ProtNLM"/>
    </source>
</evidence>
<dbReference type="OrthoDB" id="5523615at2"/>
<dbReference type="KEGG" id="smag:AN936_16725"/>
<dbReference type="EMBL" id="CP012700">
    <property type="protein sequence ID" value="ALH81943.1"/>
    <property type="molecule type" value="Genomic_DNA"/>
</dbReference>
<dbReference type="RefSeq" id="WP_054589076.1">
    <property type="nucleotide sequence ID" value="NZ_CP012700.1"/>
</dbReference>
<dbReference type="InterPro" id="IPR011990">
    <property type="entry name" value="TPR-like_helical_dom_sf"/>
</dbReference>
<evidence type="ECO:0000313" key="2">
    <source>
        <dbReference type="EMBL" id="ALH81943.1"/>
    </source>
</evidence>
<evidence type="ECO:0000313" key="3">
    <source>
        <dbReference type="Proteomes" id="UP000058074"/>
    </source>
</evidence>
<name>A0A0N9V278_SPHMC</name>
<dbReference type="AlphaFoldDB" id="A0A0N9V278"/>
<keyword evidence="1" id="KW-0732">Signal</keyword>
<protein>
    <recommendedName>
        <fullName evidence="4">DUF1570 domain-containing protein</fullName>
    </recommendedName>
</protein>
<dbReference type="Gene3D" id="1.25.40.10">
    <property type="entry name" value="Tetratricopeptide repeat domain"/>
    <property type="match status" value="1"/>
</dbReference>
<feature type="chain" id="PRO_5006039234" description="DUF1570 domain-containing protein" evidence="1">
    <location>
        <begin position="24"/>
        <end position="513"/>
    </location>
</feature>
<evidence type="ECO:0000256" key="1">
    <source>
        <dbReference type="SAM" id="SignalP"/>
    </source>
</evidence>
<dbReference type="Proteomes" id="UP000058074">
    <property type="component" value="Chromosome"/>
</dbReference>
<feature type="signal peptide" evidence="1">
    <location>
        <begin position="1"/>
        <end position="23"/>
    </location>
</feature>